<accession>A0A226DRZ7</accession>
<protein>
    <submittedName>
        <fullName evidence="1">Uncharacterized protein</fullName>
    </submittedName>
</protein>
<dbReference type="Proteomes" id="UP000198287">
    <property type="component" value="Unassembled WGS sequence"/>
</dbReference>
<dbReference type="AlphaFoldDB" id="A0A226DRZ7"/>
<comment type="caution">
    <text evidence="1">The sequence shown here is derived from an EMBL/GenBank/DDBJ whole genome shotgun (WGS) entry which is preliminary data.</text>
</comment>
<sequence length="203" mass="22281">MPANPVTRQTCATLAHEIWSNVQVSQFGRLQTVDPVNPLETGSKHCGAPPPVTEQKYWFGHILEQQAASLQFFVLSSFFVGFGVVGNLQFRNSSSTFREWYAPSGPATRQVSSCPGGHCHSRNCCSFYCLVGESCVMMTGKPFCVDDEGGVEPYFAPHCVETRCLDCPISSGLYCSTTMCEDLEAYPSMVMCDFSSIRGPVRS</sequence>
<reference evidence="1 2" key="1">
    <citation type="submission" date="2015-12" db="EMBL/GenBank/DDBJ databases">
        <title>The genome of Folsomia candida.</title>
        <authorList>
            <person name="Faddeeva A."/>
            <person name="Derks M.F."/>
            <person name="Anvar Y."/>
            <person name="Smit S."/>
            <person name="Van Straalen N."/>
            <person name="Roelofs D."/>
        </authorList>
    </citation>
    <scope>NUCLEOTIDE SEQUENCE [LARGE SCALE GENOMIC DNA]</scope>
    <source>
        <strain evidence="1 2">VU population</strain>
        <tissue evidence="1">Whole body</tissue>
    </source>
</reference>
<evidence type="ECO:0000313" key="1">
    <source>
        <dbReference type="EMBL" id="OXA48295.1"/>
    </source>
</evidence>
<name>A0A226DRZ7_FOLCA</name>
<keyword evidence="2" id="KW-1185">Reference proteome</keyword>
<organism evidence="1 2">
    <name type="scientific">Folsomia candida</name>
    <name type="common">Springtail</name>
    <dbReference type="NCBI Taxonomy" id="158441"/>
    <lineage>
        <taxon>Eukaryota</taxon>
        <taxon>Metazoa</taxon>
        <taxon>Ecdysozoa</taxon>
        <taxon>Arthropoda</taxon>
        <taxon>Hexapoda</taxon>
        <taxon>Collembola</taxon>
        <taxon>Entomobryomorpha</taxon>
        <taxon>Isotomoidea</taxon>
        <taxon>Isotomidae</taxon>
        <taxon>Proisotominae</taxon>
        <taxon>Folsomia</taxon>
    </lineage>
</organism>
<dbReference type="EMBL" id="LNIX01000012">
    <property type="protein sequence ID" value="OXA48295.1"/>
    <property type="molecule type" value="Genomic_DNA"/>
</dbReference>
<proteinExistence type="predicted"/>
<evidence type="ECO:0000313" key="2">
    <source>
        <dbReference type="Proteomes" id="UP000198287"/>
    </source>
</evidence>
<gene>
    <name evidence="1" type="ORF">Fcan01_16989</name>
</gene>